<dbReference type="InterPro" id="IPR013783">
    <property type="entry name" value="Ig-like_fold"/>
</dbReference>
<evidence type="ECO:0000256" key="1">
    <source>
        <dbReference type="ARBA" id="ARBA00000448"/>
    </source>
</evidence>
<dbReference type="InterPro" id="IPR001764">
    <property type="entry name" value="Glyco_hydro_3_N"/>
</dbReference>
<dbReference type="SMART" id="SM01217">
    <property type="entry name" value="Fn3_like"/>
    <property type="match status" value="1"/>
</dbReference>
<dbReference type="Gene3D" id="3.40.50.1700">
    <property type="entry name" value="Glycoside hydrolase family 3 C-terminal domain"/>
    <property type="match status" value="1"/>
</dbReference>
<dbReference type="UniPathway" id="UPA00696"/>
<dbReference type="SMART" id="SM00758">
    <property type="entry name" value="PA14"/>
    <property type="match status" value="1"/>
</dbReference>
<dbReference type="InterPro" id="IPR037524">
    <property type="entry name" value="PA14/GLEYA"/>
</dbReference>
<keyword evidence="6" id="KW-0325">Glycoprotein</keyword>
<evidence type="ECO:0000256" key="10">
    <source>
        <dbReference type="RuleBase" id="RU361161"/>
    </source>
</evidence>
<comment type="similarity">
    <text evidence="3 10">Belongs to the glycosyl hydrolase 3 family.</text>
</comment>
<evidence type="ECO:0000256" key="8">
    <source>
        <dbReference type="ARBA" id="ARBA00023295"/>
    </source>
</evidence>
<dbReference type="EC" id="3.2.1.21" evidence="10"/>
<dbReference type="HOGENOM" id="CLU_004542_4_0_1"/>
<dbReference type="PANTHER" id="PTHR42715">
    <property type="entry name" value="BETA-GLUCOSIDASE"/>
    <property type="match status" value="1"/>
</dbReference>
<sequence length="840" mass="92054">MPGTFDVDHVLSKLSDKEKVALLSGIDFWHTYPLPEHGVPSIRLSDGPNGVRGTRFFNSVPSACFPCGTALAATFDQTLAADAGRLMAMEAHAKGAHVLLGPTINMQRSPLGGRGFESFSEDPLLSGLLAAAVVNGIQTEPYGIAATLKHFVCNDQEHERNKVNSIVTDRALREIYLLPFQIAIRDAKPRAIMTAYNKINGIHVSEDPKFLEQILRQEWDWKGLIMSDWFGTYSTAEAINAGLDLEMPGPTRWRGEAAALASATNKLLPTALNDRAREVLQLVKDSAKSCIPENAPESTDNNTAETAALLRRLASESVVLLKNDQSILPLSKDKKTLIIGPNAEVARFCGGGSAALRPYYAVSPLEGIKSKIGSENVSYTLGTYAHNELPDLGTTLSPTQDSTTRGVRFLAYNQPPETPGRQCVDDLVFETSSMMFMDYKNSQIKDKLWYADIEGFYQADRDGFFEIGVCVYGSAKVLVNGELIVDLTERQQQGSAFLGCGTAETKGLVPMKKDQTYHIKLEFASAPTSKLKPAGVVFGGGAVRIGGAWQIDKDAEIRNAADLARSTDQVVLCIGLNMDWEGEGFDREHMGLPPFTDRLTEAILEANPSTVVVLQSGTPVALPWIEKASTILQAWYGGNETGNGIADVLFGDVNPSGKLPLSWPRRDQDTPTYGNFRSEAGRVLYGEDIYMGYRWYDLRDLDVEFPFGHGLSYTTFLFKDLKICKDYETLEVSLTVSNTGTVSGAEVIQVYVSQKNPSIKRPVKELKGVTKIFLDKGESQTVTISIPLKYACGFYDEWIGSWVCEKDTFKVWVAPSSDSASDRALSADFALDHAFTWKGV</sequence>
<dbReference type="Pfam" id="PF07691">
    <property type="entry name" value="PA14"/>
    <property type="match status" value="1"/>
</dbReference>
<protein>
    <recommendedName>
        <fullName evidence="10">beta-glucosidase</fullName>
        <ecNumber evidence="10">3.2.1.21</ecNumber>
    </recommendedName>
</protein>
<dbReference type="InterPro" id="IPR050288">
    <property type="entry name" value="Cellulose_deg_GH3"/>
</dbReference>
<keyword evidence="5" id="KW-0136">Cellulose degradation</keyword>
<comment type="pathway">
    <text evidence="2 10">Glycan metabolism; cellulose degradation.</text>
</comment>
<evidence type="ECO:0000256" key="6">
    <source>
        <dbReference type="ARBA" id="ARBA00023180"/>
    </source>
</evidence>
<accession>A0A074VH59</accession>
<evidence type="ECO:0000259" key="11">
    <source>
        <dbReference type="PROSITE" id="PS51820"/>
    </source>
</evidence>
<evidence type="ECO:0000256" key="9">
    <source>
        <dbReference type="ARBA" id="ARBA00023326"/>
    </source>
</evidence>
<gene>
    <name evidence="12" type="ORF">M437DRAFT_59425</name>
</gene>
<dbReference type="Proteomes" id="UP000030672">
    <property type="component" value="Unassembled WGS sequence"/>
</dbReference>
<dbReference type="GO" id="GO:0030245">
    <property type="term" value="P:cellulose catabolic process"/>
    <property type="evidence" value="ECO:0007669"/>
    <property type="project" value="UniProtKB-UniPathway"/>
</dbReference>
<dbReference type="RefSeq" id="XP_040875407.1">
    <property type="nucleotide sequence ID" value="XM_041023577.1"/>
</dbReference>
<dbReference type="FunFam" id="3.20.20.300:FF:000006">
    <property type="entry name" value="Beta-glucosidase H"/>
    <property type="match status" value="1"/>
</dbReference>
<dbReference type="Pfam" id="PF01915">
    <property type="entry name" value="Glyco_hydro_3_C"/>
    <property type="match status" value="1"/>
</dbReference>
<dbReference type="SUPFAM" id="SSF51445">
    <property type="entry name" value="(Trans)glycosidases"/>
    <property type="match status" value="1"/>
</dbReference>
<dbReference type="PROSITE" id="PS51820">
    <property type="entry name" value="PA14"/>
    <property type="match status" value="1"/>
</dbReference>
<dbReference type="InterPro" id="IPR019800">
    <property type="entry name" value="Glyco_hydro_3_AS"/>
</dbReference>
<evidence type="ECO:0000256" key="7">
    <source>
        <dbReference type="ARBA" id="ARBA00023277"/>
    </source>
</evidence>
<dbReference type="InterPro" id="IPR026891">
    <property type="entry name" value="Fn3-like"/>
</dbReference>
<name>A0A074VH59_AURM1</name>
<evidence type="ECO:0000313" key="13">
    <source>
        <dbReference type="Proteomes" id="UP000030672"/>
    </source>
</evidence>
<evidence type="ECO:0000256" key="2">
    <source>
        <dbReference type="ARBA" id="ARBA00004987"/>
    </source>
</evidence>
<feature type="domain" description="PA14" evidence="11">
    <location>
        <begin position="402"/>
        <end position="561"/>
    </location>
</feature>
<evidence type="ECO:0000256" key="5">
    <source>
        <dbReference type="ARBA" id="ARBA00023001"/>
    </source>
</evidence>
<dbReference type="FunFam" id="2.60.40.10:FF:000495">
    <property type="entry name" value="Periplasmic beta-glucosidase"/>
    <property type="match status" value="1"/>
</dbReference>
<dbReference type="GeneID" id="63916950"/>
<evidence type="ECO:0000256" key="3">
    <source>
        <dbReference type="ARBA" id="ARBA00005336"/>
    </source>
</evidence>
<dbReference type="InterPro" id="IPR017853">
    <property type="entry name" value="GH"/>
</dbReference>
<dbReference type="InterPro" id="IPR011658">
    <property type="entry name" value="PA14_dom"/>
</dbReference>
<comment type="catalytic activity">
    <reaction evidence="1 10">
        <text>Hydrolysis of terminal, non-reducing beta-D-glucosyl residues with release of beta-D-glucose.</text>
        <dbReference type="EC" id="3.2.1.21"/>
    </reaction>
</comment>
<dbReference type="PRINTS" id="PR00133">
    <property type="entry name" value="GLHYDRLASE3"/>
</dbReference>
<keyword evidence="8 10" id="KW-0326">Glycosidase</keyword>
<keyword evidence="4 10" id="KW-0378">Hydrolase</keyword>
<evidence type="ECO:0000313" key="12">
    <source>
        <dbReference type="EMBL" id="KEQ58384.1"/>
    </source>
</evidence>
<dbReference type="GO" id="GO:0008422">
    <property type="term" value="F:beta-glucosidase activity"/>
    <property type="evidence" value="ECO:0007669"/>
    <property type="project" value="UniProtKB-EC"/>
</dbReference>
<dbReference type="Gene3D" id="3.20.20.300">
    <property type="entry name" value="Glycoside hydrolase, family 3, N-terminal domain"/>
    <property type="match status" value="1"/>
</dbReference>
<dbReference type="PANTHER" id="PTHR42715:SF27">
    <property type="entry name" value="BETA-GLUCOSIDASE-RELATED"/>
    <property type="match status" value="1"/>
</dbReference>
<keyword evidence="9 10" id="KW-0624">Polysaccharide degradation</keyword>
<dbReference type="Pfam" id="PF00933">
    <property type="entry name" value="Glyco_hydro_3"/>
    <property type="match status" value="1"/>
</dbReference>
<dbReference type="SUPFAM" id="SSF52279">
    <property type="entry name" value="Beta-D-glucan exohydrolase, C-terminal domain"/>
    <property type="match status" value="1"/>
</dbReference>
<dbReference type="InterPro" id="IPR036962">
    <property type="entry name" value="Glyco_hydro_3_N_sf"/>
</dbReference>
<proteinExistence type="inferred from homology"/>
<dbReference type="Gene3D" id="2.60.120.260">
    <property type="entry name" value="Galactose-binding domain-like"/>
    <property type="match status" value="1"/>
</dbReference>
<dbReference type="Gene3D" id="2.60.40.10">
    <property type="entry name" value="Immunoglobulins"/>
    <property type="match status" value="1"/>
</dbReference>
<dbReference type="AlphaFoldDB" id="A0A074VH59"/>
<organism evidence="12 13">
    <name type="scientific">Aureobasidium melanogenum (strain CBS 110374)</name>
    <name type="common">Aureobasidium pullulans var. melanogenum</name>
    <dbReference type="NCBI Taxonomy" id="1043003"/>
    <lineage>
        <taxon>Eukaryota</taxon>
        <taxon>Fungi</taxon>
        <taxon>Dikarya</taxon>
        <taxon>Ascomycota</taxon>
        <taxon>Pezizomycotina</taxon>
        <taxon>Dothideomycetes</taxon>
        <taxon>Dothideomycetidae</taxon>
        <taxon>Dothideales</taxon>
        <taxon>Saccotheciaceae</taxon>
        <taxon>Aureobasidium</taxon>
    </lineage>
</organism>
<dbReference type="InterPro" id="IPR036881">
    <property type="entry name" value="Glyco_hydro_3_C_sf"/>
</dbReference>
<dbReference type="EMBL" id="KL584856">
    <property type="protein sequence ID" value="KEQ58384.1"/>
    <property type="molecule type" value="Genomic_DNA"/>
</dbReference>
<dbReference type="PROSITE" id="PS00775">
    <property type="entry name" value="GLYCOSYL_HYDROL_F3"/>
    <property type="match status" value="1"/>
</dbReference>
<keyword evidence="7 10" id="KW-0119">Carbohydrate metabolism</keyword>
<dbReference type="Pfam" id="PF14310">
    <property type="entry name" value="Fn3-like"/>
    <property type="match status" value="1"/>
</dbReference>
<dbReference type="InterPro" id="IPR002772">
    <property type="entry name" value="Glyco_hydro_3_C"/>
</dbReference>
<reference evidence="12 13" key="1">
    <citation type="journal article" date="2014" name="BMC Genomics">
        <title>Genome sequencing of four Aureobasidium pullulans varieties: biotechnological potential, stress tolerance, and description of new species.</title>
        <authorList>
            <person name="Gostin Ar C."/>
            <person name="Ohm R.A."/>
            <person name="Kogej T."/>
            <person name="Sonjak S."/>
            <person name="Turk M."/>
            <person name="Zajc J."/>
            <person name="Zalar P."/>
            <person name="Grube M."/>
            <person name="Sun H."/>
            <person name="Han J."/>
            <person name="Sharma A."/>
            <person name="Chiniquy J."/>
            <person name="Ngan C.Y."/>
            <person name="Lipzen A."/>
            <person name="Barry K."/>
            <person name="Grigoriev I.V."/>
            <person name="Gunde-Cimerman N."/>
        </authorList>
    </citation>
    <scope>NUCLEOTIDE SEQUENCE [LARGE SCALE GENOMIC DNA]</scope>
    <source>
        <strain evidence="12 13">CBS 110374</strain>
    </source>
</reference>
<evidence type="ECO:0000256" key="4">
    <source>
        <dbReference type="ARBA" id="ARBA00022801"/>
    </source>
</evidence>
<dbReference type="STRING" id="1043003.A0A074VH59"/>
<keyword evidence="13" id="KW-1185">Reference proteome</keyword>